<name>A0A9W3N448_9ADEN</name>
<accession>A0A9W3N448</accession>
<organism evidence="2 3">
    <name type="scientific">Simian adenovirus 3</name>
    <dbReference type="NCBI Taxonomy" id="38420"/>
    <lineage>
        <taxon>Viruses</taxon>
        <taxon>Varidnaviria</taxon>
        <taxon>Bamfordvirae</taxon>
        <taxon>Preplasmiviricota</taxon>
        <taxon>Polisuviricotina</taxon>
        <taxon>Pharingeaviricetes</taxon>
        <taxon>Rowavirales</taxon>
        <taxon>Adenoviridae</taxon>
        <taxon>Mastadenovirus</taxon>
        <taxon>Mastadenovirus simiae</taxon>
        <taxon>Simian mastadenovirus A</taxon>
    </lineage>
</organism>
<dbReference type="EMBL" id="AY598782">
    <property type="protein sequence ID" value="AAT84636.1"/>
    <property type="molecule type" value="Genomic_DNA"/>
</dbReference>
<keyword evidence="1" id="KW-1133">Transmembrane helix</keyword>
<protein>
    <submittedName>
        <fullName evidence="2">E3 CR1-beta1</fullName>
    </submittedName>
</protein>
<dbReference type="GeneID" id="3126073"/>
<dbReference type="InterPro" id="IPR013783">
    <property type="entry name" value="Ig-like_fold"/>
</dbReference>
<feature type="transmembrane region" description="Helical" evidence="1">
    <location>
        <begin position="215"/>
        <end position="240"/>
    </location>
</feature>
<evidence type="ECO:0000256" key="1">
    <source>
        <dbReference type="SAM" id="Phobius"/>
    </source>
</evidence>
<gene>
    <name evidence="2" type="primary">E3</name>
</gene>
<sequence>MTWNLGLAFYFWLLSAQASKINIFNKYAEEGANTIFTIPAKITKPYTISWYKGTLSDSNYTHSFFSGKTLCVQDTYFPSEILYSCIKNVFHLYNITSDYAGIYNAKISDNTSTQNFYFNLTVIKTIQVPICECSSRFLSDTYCLITIDCTKNHLHTTIIYNHTQSPWTFNLKFSPHIPSEFIAQVTVFNISKQFNIYYPFNELCETFEAQSEPDYFTYGALAVIIVCLCFVIGGCVYLYIQRKILLSLCSCGYKTEERIKISTLY</sequence>
<reference evidence="2 3" key="1">
    <citation type="journal article" date="2004" name="J. Gen. Virol.">
        <title>Analysis of the first complete genome sequence of an Old World monkey adenovirus reveals a lineage distinct from the six human adenovirus species.</title>
        <authorList>
            <person name="Kovacs G.M."/>
            <person name="Davison A.J."/>
            <person name="Zakhartchouk A.N."/>
            <person name="Harrach B."/>
        </authorList>
    </citation>
    <scope>NUCLEOTIDE SEQUENCE [LARGE SCALE GENOMIC DNA]</scope>
    <source>
        <strain evidence="2">ATCC VR-1449</strain>
    </source>
</reference>
<dbReference type="PIRSF" id="PIRSF012150">
    <property type="entry name" value="UCP012150"/>
    <property type="match status" value="1"/>
</dbReference>
<dbReference type="Proteomes" id="UP000113783">
    <property type="component" value="Segment"/>
</dbReference>
<proteinExistence type="predicted"/>
<dbReference type="InterPro" id="IPR016593">
    <property type="entry name" value="Adenovirus-41_E3-31.6kDa"/>
</dbReference>
<dbReference type="Gene3D" id="2.60.40.10">
    <property type="entry name" value="Immunoglobulins"/>
    <property type="match status" value="1"/>
</dbReference>
<evidence type="ECO:0000313" key="3">
    <source>
        <dbReference type="Proteomes" id="UP000113783"/>
    </source>
</evidence>
<keyword evidence="1" id="KW-0812">Transmembrane</keyword>
<dbReference type="SUPFAM" id="SSF48726">
    <property type="entry name" value="Immunoglobulin"/>
    <property type="match status" value="1"/>
</dbReference>
<keyword evidence="3" id="KW-1185">Reference proteome</keyword>
<keyword evidence="1" id="KW-0472">Membrane</keyword>
<dbReference type="RefSeq" id="YP_067926.1">
    <property type="nucleotide sequence ID" value="NC_006144.1"/>
</dbReference>
<dbReference type="InterPro" id="IPR036179">
    <property type="entry name" value="Ig-like_dom_sf"/>
</dbReference>
<evidence type="ECO:0000313" key="2">
    <source>
        <dbReference type="EMBL" id="AAT84636.1"/>
    </source>
</evidence>